<evidence type="ECO:0008006" key="3">
    <source>
        <dbReference type="Google" id="ProtNLM"/>
    </source>
</evidence>
<dbReference type="EMBL" id="BAABHV010000004">
    <property type="protein sequence ID" value="GAA5047844.1"/>
    <property type="molecule type" value="Genomic_DNA"/>
</dbReference>
<comment type="caution">
    <text evidence="1">The sequence shown here is derived from an EMBL/GenBank/DDBJ whole genome shotgun (WGS) entry which is preliminary data.</text>
</comment>
<name>A0ABP9JYZ4_9SPHN</name>
<organism evidence="1 2">
    <name type="scientific">Erythrobacter westpacificensis</name>
    <dbReference type="NCBI Taxonomy" id="1055231"/>
    <lineage>
        <taxon>Bacteria</taxon>
        <taxon>Pseudomonadati</taxon>
        <taxon>Pseudomonadota</taxon>
        <taxon>Alphaproteobacteria</taxon>
        <taxon>Sphingomonadales</taxon>
        <taxon>Erythrobacteraceae</taxon>
        <taxon>Erythrobacter/Porphyrobacter group</taxon>
        <taxon>Erythrobacter</taxon>
    </lineage>
</organism>
<evidence type="ECO:0000313" key="1">
    <source>
        <dbReference type="EMBL" id="GAA5047844.1"/>
    </source>
</evidence>
<accession>A0ABP9JYZ4</accession>
<keyword evidence="2" id="KW-1185">Reference proteome</keyword>
<reference evidence="2" key="1">
    <citation type="journal article" date="2019" name="Int. J. Syst. Evol. Microbiol.">
        <title>The Global Catalogue of Microorganisms (GCM) 10K type strain sequencing project: providing services to taxonomists for standard genome sequencing and annotation.</title>
        <authorList>
            <consortium name="The Broad Institute Genomics Platform"/>
            <consortium name="The Broad Institute Genome Sequencing Center for Infectious Disease"/>
            <person name="Wu L."/>
            <person name="Ma J."/>
        </authorList>
    </citation>
    <scope>NUCLEOTIDE SEQUENCE [LARGE SCALE GENOMIC DNA]</scope>
    <source>
        <strain evidence="2">JCM 18014</strain>
    </source>
</reference>
<proteinExistence type="predicted"/>
<dbReference type="RefSeq" id="WP_346031518.1">
    <property type="nucleotide sequence ID" value="NZ_BAABHV010000004.1"/>
</dbReference>
<protein>
    <recommendedName>
        <fullName evidence="3">3'-5' exonuclease</fullName>
    </recommendedName>
</protein>
<sequence>MTTDTRTCLGQWAEDARLFASRQSEDNSATLTLIVCDFEYLYDRDRHAAYMMAEGKAAERKIRWPFHRIAAASWLVARYLPGEGKIAFDEPVVFTAETSSEKEMVEAFFDACRVEPGAIVTSWGGEAKDFAALRTATMMHSLIVPAQLADLHPHSRNRLDLCQATSVAAASVHLPEFAAALGVPCKPTASQDIGPLVENGDWAMVGEQVLADVMTTTLIAIYHLASMGQVTIDRTVMLTALSERLRDSFPNSDFCARTFASWARAQRAAAGLRGTVYRAPVPAGECMAKRRPPLREGVPA</sequence>
<gene>
    <name evidence="1" type="ORF">GCM10023208_04530</name>
</gene>
<evidence type="ECO:0000313" key="2">
    <source>
        <dbReference type="Proteomes" id="UP001500518"/>
    </source>
</evidence>
<dbReference type="Proteomes" id="UP001500518">
    <property type="component" value="Unassembled WGS sequence"/>
</dbReference>